<dbReference type="GO" id="GO:0016491">
    <property type="term" value="F:oxidoreductase activity"/>
    <property type="evidence" value="ECO:0007669"/>
    <property type="project" value="InterPro"/>
</dbReference>
<dbReference type="PANTHER" id="PTHR11695">
    <property type="entry name" value="ALCOHOL DEHYDROGENASE RELATED"/>
    <property type="match status" value="1"/>
</dbReference>
<accession>A0A2S5BG79</accession>
<dbReference type="InterPro" id="IPR011032">
    <property type="entry name" value="GroES-like_sf"/>
</dbReference>
<dbReference type="InterPro" id="IPR036291">
    <property type="entry name" value="NAD(P)-bd_dom_sf"/>
</dbReference>
<evidence type="ECO:0000313" key="3">
    <source>
        <dbReference type="Proteomes" id="UP000237144"/>
    </source>
</evidence>
<comment type="caution">
    <text evidence="2">The sequence shown here is derived from an EMBL/GenBank/DDBJ whole genome shotgun (WGS) entry which is preliminary data.</text>
</comment>
<dbReference type="InterPro" id="IPR013154">
    <property type="entry name" value="ADH-like_N"/>
</dbReference>
<protein>
    <recommendedName>
        <fullName evidence="1">Enoyl reductase (ER) domain-containing protein</fullName>
    </recommendedName>
</protein>
<evidence type="ECO:0000259" key="1">
    <source>
        <dbReference type="SMART" id="SM00829"/>
    </source>
</evidence>
<dbReference type="OrthoDB" id="3509362at2759"/>
<dbReference type="InterPro" id="IPR020843">
    <property type="entry name" value="ER"/>
</dbReference>
<dbReference type="AlphaFoldDB" id="A0A2S5BG79"/>
<evidence type="ECO:0000313" key="2">
    <source>
        <dbReference type="EMBL" id="POY75753.1"/>
    </source>
</evidence>
<dbReference type="CDD" id="cd08267">
    <property type="entry name" value="MDR1"/>
    <property type="match status" value="1"/>
</dbReference>
<dbReference type="PANTHER" id="PTHR11695:SF294">
    <property type="entry name" value="RETICULON-4-INTERACTING PROTEIN 1, MITOCHONDRIAL"/>
    <property type="match status" value="1"/>
</dbReference>
<reference evidence="2 3" key="1">
    <citation type="journal article" date="2018" name="Front. Microbiol.">
        <title>Prospects for Fungal Bioremediation of Acidic Radioactive Waste Sites: Characterization and Genome Sequence of Rhodotorula taiwanensis MD1149.</title>
        <authorList>
            <person name="Tkavc R."/>
            <person name="Matrosova V.Y."/>
            <person name="Grichenko O.E."/>
            <person name="Gostincar C."/>
            <person name="Volpe R.P."/>
            <person name="Klimenkova P."/>
            <person name="Gaidamakova E.K."/>
            <person name="Zhou C.E."/>
            <person name="Stewart B.J."/>
            <person name="Lyman M.G."/>
            <person name="Malfatti S.A."/>
            <person name="Rubinfeld B."/>
            <person name="Courtot M."/>
            <person name="Singh J."/>
            <person name="Dalgard C.L."/>
            <person name="Hamilton T."/>
            <person name="Frey K.G."/>
            <person name="Gunde-Cimerman N."/>
            <person name="Dugan L."/>
            <person name="Daly M.J."/>
        </authorList>
    </citation>
    <scope>NUCLEOTIDE SEQUENCE [LARGE SCALE GENOMIC DNA]</scope>
    <source>
        <strain evidence="2 3">MD1149</strain>
    </source>
</reference>
<sequence>MRAWVIRKKGCPVQEALRLESDYPTPTASPGRVLIKVHAVAMNPVNWKLVETWGLNRMQKVPGVPESDVAGTVVDGDLQGTGLQVGDAVFGLVPAEHTAKTGQGCLAEYVTVDKHLLTKKPDNVSFEEAATFPLATFTAMNSLISTGGLRKGANQRVFINGGSGGVGVYAVQIARAYDAYVVTTCSSASRELVQSLGPDEILDYKERPLVEQLKAKFSGDNKFDIVFDAATGDADLYHQSPAYLKPKGMFVDVVGPQQHLKHGYVGLLRAFGDMLNRLVRPSFLGGTPRKYKLVMMKPTKPELEEMADLIRQEKLKPIVDEVFKFEEAVPKAYERQKSGRSKGKVVIKVQ</sequence>
<dbReference type="Pfam" id="PF08240">
    <property type="entry name" value="ADH_N"/>
    <property type="match status" value="1"/>
</dbReference>
<organism evidence="2 3">
    <name type="scientific">Rhodotorula taiwanensis</name>
    <dbReference type="NCBI Taxonomy" id="741276"/>
    <lineage>
        <taxon>Eukaryota</taxon>
        <taxon>Fungi</taxon>
        <taxon>Dikarya</taxon>
        <taxon>Basidiomycota</taxon>
        <taxon>Pucciniomycotina</taxon>
        <taxon>Microbotryomycetes</taxon>
        <taxon>Sporidiobolales</taxon>
        <taxon>Sporidiobolaceae</taxon>
        <taxon>Rhodotorula</taxon>
    </lineage>
</organism>
<gene>
    <name evidence="2" type="ORF">BMF94_1163</name>
</gene>
<proteinExistence type="predicted"/>
<dbReference type="STRING" id="741276.A0A2S5BG79"/>
<dbReference type="GO" id="GO:0005739">
    <property type="term" value="C:mitochondrion"/>
    <property type="evidence" value="ECO:0007669"/>
    <property type="project" value="TreeGrafter"/>
</dbReference>
<dbReference type="Pfam" id="PF13602">
    <property type="entry name" value="ADH_zinc_N_2"/>
    <property type="match status" value="1"/>
</dbReference>
<dbReference type="SMART" id="SM00829">
    <property type="entry name" value="PKS_ER"/>
    <property type="match status" value="1"/>
</dbReference>
<name>A0A2S5BG79_9BASI</name>
<dbReference type="Proteomes" id="UP000237144">
    <property type="component" value="Unassembled WGS sequence"/>
</dbReference>
<feature type="domain" description="Enoyl reductase (ER)" evidence="1">
    <location>
        <begin position="15"/>
        <end position="347"/>
    </location>
</feature>
<keyword evidence="3" id="KW-1185">Reference proteome</keyword>
<dbReference type="SUPFAM" id="SSF50129">
    <property type="entry name" value="GroES-like"/>
    <property type="match status" value="1"/>
</dbReference>
<dbReference type="EMBL" id="PJQD01000012">
    <property type="protein sequence ID" value="POY75753.1"/>
    <property type="molecule type" value="Genomic_DNA"/>
</dbReference>
<dbReference type="Gene3D" id="3.90.180.10">
    <property type="entry name" value="Medium-chain alcohol dehydrogenases, catalytic domain"/>
    <property type="match status" value="1"/>
</dbReference>
<dbReference type="Gene3D" id="3.40.50.720">
    <property type="entry name" value="NAD(P)-binding Rossmann-like Domain"/>
    <property type="match status" value="1"/>
</dbReference>
<dbReference type="SUPFAM" id="SSF51735">
    <property type="entry name" value="NAD(P)-binding Rossmann-fold domains"/>
    <property type="match status" value="1"/>
</dbReference>
<dbReference type="InterPro" id="IPR050700">
    <property type="entry name" value="YIM1/Zinc_Alcohol_DH_Fams"/>
</dbReference>